<evidence type="ECO:0000256" key="8">
    <source>
        <dbReference type="SAM" id="Phobius"/>
    </source>
</evidence>
<feature type="transmembrane region" description="Helical" evidence="8">
    <location>
        <begin position="17"/>
        <end position="35"/>
    </location>
</feature>
<sequence>MELDLRQILHTIWRRKWVLLITLVIAISFAAYYSYQVLVPEYQASTKIFVNKTRVVEGETNITLNDLNTNIQLIQTYKELIRSEWITKDIMSKYPQFQLTSDQLLNQIQVSSINQTQVMVITAQDSSYQRAAELANAVTNVFITKVPNLIQMENVTVLSYADPTLSKSPIKPVPEINIIIASVLAFMIGLGIIFLMEYFDESIKTEEELEQLLGLTTIAVVHRVKRKDYKVSKNKLSNSSNSAPIGGNAHVQTSQQ</sequence>
<feature type="transmembrane region" description="Helical" evidence="8">
    <location>
        <begin position="176"/>
        <end position="196"/>
    </location>
</feature>
<dbReference type="PANTHER" id="PTHR32309">
    <property type="entry name" value="TYROSINE-PROTEIN KINASE"/>
    <property type="match status" value="1"/>
</dbReference>
<evidence type="ECO:0000256" key="5">
    <source>
        <dbReference type="ARBA" id="ARBA00022989"/>
    </source>
</evidence>
<gene>
    <name evidence="10" type="ORF">SAMN06295960_2234</name>
</gene>
<comment type="subcellular location">
    <subcellularLocation>
        <location evidence="1">Cell membrane</location>
        <topology evidence="1">Multi-pass membrane protein</topology>
    </subcellularLocation>
</comment>
<evidence type="ECO:0000256" key="1">
    <source>
        <dbReference type="ARBA" id="ARBA00004651"/>
    </source>
</evidence>
<evidence type="ECO:0000313" key="11">
    <source>
        <dbReference type="Proteomes" id="UP000193834"/>
    </source>
</evidence>
<keyword evidence="5 8" id="KW-1133">Transmembrane helix</keyword>
<dbReference type="InterPro" id="IPR003856">
    <property type="entry name" value="LPS_length_determ_N"/>
</dbReference>
<feature type="domain" description="Polysaccharide chain length determinant N-terminal" evidence="9">
    <location>
        <begin position="2"/>
        <end position="92"/>
    </location>
</feature>
<evidence type="ECO:0000256" key="7">
    <source>
        <dbReference type="SAM" id="MobiDB-lite"/>
    </source>
</evidence>
<keyword evidence="6 8" id="KW-0472">Membrane</keyword>
<evidence type="ECO:0000256" key="6">
    <source>
        <dbReference type="ARBA" id="ARBA00023136"/>
    </source>
</evidence>
<reference evidence="10 11" key="1">
    <citation type="submission" date="2017-04" db="EMBL/GenBank/DDBJ databases">
        <authorList>
            <person name="Afonso C.L."/>
            <person name="Miller P.J."/>
            <person name="Scott M.A."/>
            <person name="Spackman E."/>
            <person name="Goraichik I."/>
            <person name="Dimitrov K.M."/>
            <person name="Suarez D.L."/>
            <person name="Swayne D.E."/>
        </authorList>
    </citation>
    <scope>NUCLEOTIDE SEQUENCE [LARGE SCALE GENOMIC DNA]</scope>
    <source>
        <strain evidence="10 11">11</strain>
    </source>
</reference>
<dbReference type="GO" id="GO:0004713">
    <property type="term" value="F:protein tyrosine kinase activity"/>
    <property type="evidence" value="ECO:0007669"/>
    <property type="project" value="TreeGrafter"/>
</dbReference>
<keyword evidence="3" id="KW-1003">Cell membrane</keyword>
<evidence type="ECO:0000259" key="9">
    <source>
        <dbReference type="Pfam" id="PF02706"/>
    </source>
</evidence>
<organism evidence="10 11">
    <name type="scientific">Paenibacillus aquistagni</name>
    <dbReference type="NCBI Taxonomy" id="1852522"/>
    <lineage>
        <taxon>Bacteria</taxon>
        <taxon>Bacillati</taxon>
        <taxon>Bacillota</taxon>
        <taxon>Bacilli</taxon>
        <taxon>Bacillales</taxon>
        <taxon>Paenibacillaceae</taxon>
        <taxon>Paenibacillus</taxon>
    </lineage>
</organism>
<dbReference type="RefSeq" id="WP_176228900.1">
    <property type="nucleotide sequence ID" value="NZ_FXAZ01000002.1"/>
</dbReference>
<evidence type="ECO:0000256" key="3">
    <source>
        <dbReference type="ARBA" id="ARBA00022475"/>
    </source>
</evidence>
<keyword evidence="4 8" id="KW-0812">Transmembrane</keyword>
<dbReference type="AlphaFoldDB" id="A0A1X7K9R1"/>
<dbReference type="STRING" id="1852522.SAMN06295960_2234"/>
<dbReference type="EMBL" id="FXAZ01000002">
    <property type="protein sequence ID" value="SMG37561.1"/>
    <property type="molecule type" value="Genomic_DNA"/>
</dbReference>
<dbReference type="Pfam" id="PF02706">
    <property type="entry name" value="Wzz"/>
    <property type="match status" value="1"/>
</dbReference>
<comment type="similarity">
    <text evidence="2">Belongs to the CpsC/CapA family.</text>
</comment>
<evidence type="ECO:0000256" key="4">
    <source>
        <dbReference type="ARBA" id="ARBA00022692"/>
    </source>
</evidence>
<evidence type="ECO:0000313" key="10">
    <source>
        <dbReference type="EMBL" id="SMG37561.1"/>
    </source>
</evidence>
<dbReference type="InterPro" id="IPR050445">
    <property type="entry name" value="Bact_polysacc_biosynth/exp"/>
</dbReference>
<protein>
    <submittedName>
        <fullName evidence="10">Capsular polysaccharide biosynthesis protein</fullName>
    </submittedName>
</protein>
<accession>A0A1X7K9R1</accession>
<name>A0A1X7K9R1_9BACL</name>
<proteinExistence type="inferred from homology"/>
<dbReference type="GO" id="GO:0005886">
    <property type="term" value="C:plasma membrane"/>
    <property type="evidence" value="ECO:0007669"/>
    <property type="project" value="UniProtKB-SubCell"/>
</dbReference>
<dbReference type="Proteomes" id="UP000193834">
    <property type="component" value="Unassembled WGS sequence"/>
</dbReference>
<feature type="region of interest" description="Disordered" evidence="7">
    <location>
        <begin position="232"/>
        <end position="256"/>
    </location>
</feature>
<keyword evidence="11" id="KW-1185">Reference proteome</keyword>
<evidence type="ECO:0000256" key="2">
    <source>
        <dbReference type="ARBA" id="ARBA00006683"/>
    </source>
</evidence>
<dbReference type="PANTHER" id="PTHR32309:SF13">
    <property type="entry name" value="FERRIC ENTEROBACTIN TRANSPORT PROTEIN FEPE"/>
    <property type="match status" value="1"/>
</dbReference>